<protein>
    <submittedName>
        <fullName evidence="2">Uncharacterized protein</fullName>
    </submittedName>
</protein>
<organism evidence="2 3">
    <name type="scientific">Vibrio coralliilyticus</name>
    <dbReference type="NCBI Taxonomy" id="190893"/>
    <lineage>
        <taxon>Bacteria</taxon>
        <taxon>Pseudomonadati</taxon>
        <taxon>Pseudomonadota</taxon>
        <taxon>Gammaproteobacteria</taxon>
        <taxon>Vibrionales</taxon>
        <taxon>Vibrionaceae</taxon>
        <taxon>Vibrio</taxon>
    </lineage>
</organism>
<keyword evidence="1" id="KW-0472">Membrane</keyword>
<keyword evidence="1" id="KW-1133">Transmembrane helix</keyword>
<dbReference type="AlphaFoldDB" id="A0AAP6ZTZ4"/>
<reference evidence="2 3" key="1">
    <citation type="submission" date="2019-09" db="EMBL/GenBank/DDBJ databases">
        <title>Draft genome sequencing and comparative genomics of hatchery-associated Vibrios.</title>
        <authorList>
            <person name="Kehlet-Delgado H."/>
            <person name="Mueller R.S."/>
        </authorList>
    </citation>
    <scope>NUCLEOTIDE SEQUENCE [LARGE SCALE GENOMIC DNA]</scope>
    <source>
        <strain evidence="2 3">09-121-3</strain>
    </source>
</reference>
<dbReference type="RefSeq" id="WP_171353831.1">
    <property type="nucleotide sequence ID" value="NZ_VTXP01000015.1"/>
</dbReference>
<dbReference type="EMBL" id="VTXP01000015">
    <property type="protein sequence ID" value="NOJ25333.1"/>
    <property type="molecule type" value="Genomic_DNA"/>
</dbReference>
<evidence type="ECO:0000256" key="1">
    <source>
        <dbReference type="SAM" id="Phobius"/>
    </source>
</evidence>
<sequence>MFDYYLIYLWFVARLKKSVDWITANRKEIGTHIGNLGIAGYTGSYVYAIQTGVDFKMVALFVSGVMFTVFAKKLKRE</sequence>
<gene>
    <name evidence="2" type="ORF">F0238_21640</name>
</gene>
<name>A0AAP6ZTZ4_9VIBR</name>
<proteinExistence type="predicted"/>
<keyword evidence="1" id="KW-0812">Transmembrane</keyword>
<feature type="transmembrane region" description="Helical" evidence="1">
    <location>
        <begin position="45"/>
        <end position="71"/>
    </location>
</feature>
<evidence type="ECO:0000313" key="2">
    <source>
        <dbReference type="EMBL" id="NOJ25333.1"/>
    </source>
</evidence>
<comment type="caution">
    <text evidence="2">The sequence shown here is derived from an EMBL/GenBank/DDBJ whole genome shotgun (WGS) entry which is preliminary data.</text>
</comment>
<accession>A0AAP6ZTZ4</accession>
<evidence type="ECO:0000313" key="3">
    <source>
        <dbReference type="Proteomes" id="UP000576645"/>
    </source>
</evidence>
<dbReference type="Proteomes" id="UP000576645">
    <property type="component" value="Unassembled WGS sequence"/>
</dbReference>